<dbReference type="PANTHER" id="PTHR43358:SF4">
    <property type="entry name" value="ALPHA_BETA HYDROLASE FOLD-1 DOMAIN-CONTAINING PROTEIN"/>
    <property type="match status" value="1"/>
</dbReference>
<sequence length="434" mass="48709">MEQLISFIIRPPRAEYSPKYDLLDDEFMLKDKLYRRNDLEVKNSRGEILQCTHYVPVVSPEGKPLPCVIYCHGNSGCRADASEAAIVLLPSNITVFTLDFSGSGLSGGEHVTLGWNEKDDLKAVVEYLRADGNVSLIGLWGRSMGAVTSLMYGADDPSIAGMVLDSPFSDLVDLMMELADTHAFRLPKFTVKLAVQYMRRAIQKKAKFDIVDLNTIKVAKSCFVPVLLGHANEDDFIRPHHADRIFEAYMGDKNIIKFEGDHNSPRPQFYFDSINIFFHNVLQPPEDEVAGPYFEPMLDYLGKGDWSGAHQVSRAHEPSSVAQGSDASTADAIRQLRTRRPMSRMEVPSDIPEADHHSMTEDAKVEEDPHSSSSKMINFELSNGHPYGPHVPAALEDDEYVEYQLDDPTGFPCTVEEEEKVSYHVLLSYFQIQN</sequence>
<feature type="domain" description="Serine aminopeptidase S33" evidence="2">
    <location>
        <begin position="64"/>
        <end position="195"/>
    </location>
</feature>
<dbReference type="Gene3D" id="3.40.50.1820">
    <property type="entry name" value="alpha/beta hydrolase"/>
    <property type="match status" value="1"/>
</dbReference>
<dbReference type="EMBL" id="JBJKBG010000002">
    <property type="protein sequence ID" value="KAL3749218.1"/>
    <property type="molecule type" value="Genomic_DNA"/>
</dbReference>
<evidence type="ECO:0000259" key="2">
    <source>
        <dbReference type="Pfam" id="PF12146"/>
    </source>
</evidence>
<evidence type="ECO:0000313" key="4">
    <source>
        <dbReference type="Proteomes" id="UP001634007"/>
    </source>
</evidence>
<dbReference type="PANTHER" id="PTHR43358">
    <property type="entry name" value="ALPHA/BETA-HYDROLASE"/>
    <property type="match status" value="1"/>
</dbReference>
<reference evidence="3 4" key="1">
    <citation type="submission" date="2024-11" db="EMBL/GenBank/DDBJ databases">
        <title>Chromosome-level genome assembly of Eucalyptus globulus Labill. provides insights into its genome evolution.</title>
        <authorList>
            <person name="Li X."/>
        </authorList>
    </citation>
    <scope>NUCLEOTIDE SEQUENCE [LARGE SCALE GENOMIC DNA]</scope>
    <source>
        <strain evidence="3">CL2024</strain>
        <tissue evidence="3">Fresh tender leaves</tissue>
    </source>
</reference>
<evidence type="ECO:0000256" key="1">
    <source>
        <dbReference type="SAM" id="MobiDB-lite"/>
    </source>
</evidence>
<feature type="region of interest" description="Disordered" evidence="1">
    <location>
        <begin position="311"/>
        <end position="330"/>
    </location>
</feature>
<gene>
    <name evidence="3" type="ORF">ACJRO7_010333</name>
</gene>
<feature type="compositionally biased region" description="Basic and acidic residues" evidence="1">
    <location>
        <begin position="353"/>
        <end position="370"/>
    </location>
</feature>
<protein>
    <recommendedName>
        <fullName evidence="2">Serine aminopeptidase S33 domain-containing protein</fullName>
    </recommendedName>
</protein>
<feature type="region of interest" description="Disordered" evidence="1">
    <location>
        <begin position="336"/>
        <end position="374"/>
    </location>
</feature>
<dbReference type="AlphaFoldDB" id="A0ABD3LCG2"/>
<proteinExistence type="predicted"/>
<dbReference type="InterPro" id="IPR029058">
    <property type="entry name" value="AB_hydrolase_fold"/>
</dbReference>
<accession>A0ABD3LCG2</accession>
<dbReference type="SUPFAM" id="SSF53474">
    <property type="entry name" value="alpha/beta-Hydrolases"/>
    <property type="match status" value="1"/>
</dbReference>
<dbReference type="Proteomes" id="UP001634007">
    <property type="component" value="Unassembled WGS sequence"/>
</dbReference>
<dbReference type="InterPro" id="IPR052920">
    <property type="entry name" value="DNA-binding_regulatory"/>
</dbReference>
<comment type="caution">
    <text evidence="3">The sequence shown here is derived from an EMBL/GenBank/DDBJ whole genome shotgun (WGS) entry which is preliminary data.</text>
</comment>
<evidence type="ECO:0000313" key="3">
    <source>
        <dbReference type="EMBL" id="KAL3749218.1"/>
    </source>
</evidence>
<keyword evidence="4" id="KW-1185">Reference proteome</keyword>
<dbReference type="InterPro" id="IPR022742">
    <property type="entry name" value="Hydrolase_4"/>
</dbReference>
<dbReference type="Pfam" id="PF12146">
    <property type="entry name" value="Hydrolase_4"/>
    <property type="match status" value="1"/>
</dbReference>
<organism evidence="3 4">
    <name type="scientific">Eucalyptus globulus</name>
    <name type="common">Tasmanian blue gum</name>
    <dbReference type="NCBI Taxonomy" id="34317"/>
    <lineage>
        <taxon>Eukaryota</taxon>
        <taxon>Viridiplantae</taxon>
        <taxon>Streptophyta</taxon>
        <taxon>Embryophyta</taxon>
        <taxon>Tracheophyta</taxon>
        <taxon>Spermatophyta</taxon>
        <taxon>Magnoliopsida</taxon>
        <taxon>eudicotyledons</taxon>
        <taxon>Gunneridae</taxon>
        <taxon>Pentapetalae</taxon>
        <taxon>rosids</taxon>
        <taxon>malvids</taxon>
        <taxon>Myrtales</taxon>
        <taxon>Myrtaceae</taxon>
        <taxon>Myrtoideae</taxon>
        <taxon>Eucalypteae</taxon>
        <taxon>Eucalyptus</taxon>
    </lineage>
</organism>
<name>A0ABD3LCG2_EUCGL</name>